<reference evidence="5" key="2">
    <citation type="submission" date="2021-01" db="EMBL/GenBank/DDBJ databases">
        <authorList>
            <person name="Schikora-Tamarit M.A."/>
        </authorList>
    </citation>
    <scope>NUCLEOTIDE SEQUENCE</scope>
    <source>
        <strain evidence="5">CBS2887</strain>
    </source>
</reference>
<organism evidence="5 6">
    <name type="scientific">Wickerhamomyces pijperi</name>
    <name type="common">Yeast</name>
    <name type="synonym">Pichia pijperi</name>
    <dbReference type="NCBI Taxonomy" id="599730"/>
    <lineage>
        <taxon>Eukaryota</taxon>
        <taxon>Fungi</taxon>
        <taxon>Dikarya</taxon>
        <taxon>Ascomycota</taxon>
        <taxon>Saccharomycotina</taxon>
        <taxon>Saccharomycetes</taxon>
        <taxon>Phaffomycetales</taxon>
        <taxon>Wickerhamomycetaceae</taxon>
        <taxon>Wickerhamomyces</taxon>
    </lineage>
</organism>
<sequence length="1952" mass="221385">MMSSFAAVNLSLEDKAYDAEEHTRELQIEAAFKCLEKALHFQKNSQFKESKKQYKELFKINVITNNLTLISPNIKTLKYLAYRNRGLLYYNEVRAEFVANNNKNKDDSSEEKEEFDSDKLEDLFDTLMLCVEDLIESLQHNEPDVLVINLLLALAEFFENDRLKRFILDLELTKEDETAFNFEVVRLENPMYLRFVKYEKDLLAKIGVPTVPDSGASELEGYEEMKIQLPDLTPLTPLKQFVSDRRDELEESWTRAVNLDTFTWESVTTSFLSILSKSKAKIRFKDPYNSKDFPLYKLSYKITKKNEKEILGKLAGHREEEEMADDDDDIVEVIPDAKNRSISEPDIITPSDDDGRQPAPTKGNIAATATITANPNKRDHPSTEEPQQQHRSSKRLRAEQEHGDLTTETLLRARRFLQCINDNISQVGSSAEYQVDANDLISKLINSHSSSPASQNYISTFYNLLKNWDLKATEVLFQASDSKSSEIRLEELFTYNSSEAQQQENQLKLNDDLVREYVLKVNKQNFHFNEAKTLFLETLLKRNEQDGVCLITDLVIKKELMDMIEVLLITNEPIFFSLLSDYDSGSNDKEKITLESASIYVSLFEILCDMLLNMRDKLKRKEVPMKTLNDFKNGAVLFENNIYKWRKIIEHSEILELDTTLKFRYRWCLLLLFKSEETSTESLLVFKDLTNEFYDDFQRELATNDPEDPEDNPGPVIKLLNYKHIPSISLSMITSQTERMNLVTVFDKVFINPPERHSPESVNLMELILLGPKSEGVRSSADMLSEDQLNSMCLYVKSSPLLMRLKLWRYLFSGYLANRDVSKYCQGLIHILGLLSRELDQRETELKVDVDFLLMYLSYAGEYIQGFVKLLGTESVNWTISDAGESADRLITSLLHALIPLFMCYYIYEVNNPPVSDSNGEEGGGSSSEGALFGTYRMTTRAFLKLRNTFISCWCCILVCFNSSLGQSASGMRPSTVIESTCDFVSIIHEEIGSLHFCDAANSHFLKLCHHFLNKADNANLQSNFEFDNLQLVNCLYHICISSSAGEGSSQIAFTPRDHHTITSTALTKQSAIQFSEFFFSLLERKRKTLSSSALMKPDVKYGLEAIYKVIGKPKITDIDDAIDVSGTGAMDSDFANPAIVHNHYTLKKYLEETSVDMPLSKQSLLGELNLSFKRLPKPDESSQAGINEIYERGIYFYQAVIGLNYYVMRKKQAQSKVIDLEFVIEMLKFDIITTSAENSHRLETWILLGQSYGLLAENDMTKTADRLNTMDRKMIIAFNQRKSILCYFMALSLFLQDTAKANAHTDGALLDHLFSALPISLFRCLRRPMDGLVFLNLQNSVNRKIKVVETPNAPFSSSSSSNSKTPQVSPEISQFILKLSLKLIKLAISQQSQSDSDHFVWVSYYYCAKIQHKLNTFPAQSIIKSSLKACSLNPSGIEAHYQLCTLLYKYHRSGKLSKASTLKLLAQLPKVSILYEVATTDIQALDIPQLIIACLKRMISVDKKKWHHRLRYRLSRIHYDLKNFSVAYTEFEPLLAMKQSGSAKYALINIWKTDFEPPGKHFIYNYQYAEHTIQMMDKLADINGLRIFIKKLRRFGSSMINLYDCWELACNVFCQLVKEILQIPINGYVDFQVLQMAYTEFNSNVERMGKLAKREPIDKKVLPRLVLLTDMVEVKRLNNGFGPTSLVDDTVNCIFIKHYIDTTESRPSEFLPMPDPNKYITNSTGLIIGIVGDERVIDPPVKLRLARKEIIALGTAYIKGLELKLKLLINGRGSNSALSGSSVSAGGASGTGAGTGSGTSSAINTDDYAIEVSDEVKKLHLKEHPDGNETEEEEELDEPLASTVKQRHPQETSNNSPEIRSANSTVPSTPLPKNEETKVISSISSQISTELVNGPSTPTRATDDDEDMFHTPTASLNNITETPPVNPRSSTSTAAASPPPPPPDYEIIEID</sequence>
<keyword evidence="3" id="KW-0539">Nucleus</keyword>
<protein>
    <recommendedName>
        <fullName evidence="7">Histone transcription regulator 3 homolog</fullName>
    </recommendedName>
</protein>
<dbReference type="GO" id="GO:0000417">
    <property type="term" value="C:HIR complex"/>
    <property type="evidence" value="ECO:0007669"/>
    <property type="project" value="TreeGrafter"/>
</dbReference>
<feature type="region of interest" description="Disordered" evidence="4">
    <location>
        <begin position="335"/>
        <end position="403"/>
    </location>
</feature>
<dbReference type="EMBL" id="JAEUBG010002086">
    <property type="protein sequence ID" value="KAH3685243.1"/>
    <property type="molecule type" value="Genomic_DNA"/>
</dbReference>
<feature type="region of interest" description="Disordered" evidence="4">
    <location>
        <begin position="1823"/>
        <end position="1952"/>
    </location>
</feature>
<feature type="region of interest" description="Disordered" evidence="4">
    <location>
        <begin position="1778"/>
        <end position="1804"/>
    </location>
</feature>
<evidence type="ECO:0000313" key="5">
    <source>
        <dbReference type="EMBL" id="KAH3685243.1"/>
    </source>
</evidence>
<comment type="subcellular location">
    <subcellularLocation>
        <location evidence="1">Nucleus</location>
    </subcellularLocation>
</comment>
<evidence type="ECO:0000256" key="2">
    <source>
        <dbReference type="ARBA" id="ARBA00007335"/>
    </source>
</evidence>
<dbReference type="GO" id="GO:0031491">
    <property type="term" value="F:nucleosome binding"/>
    <property type="evidence" value="ECO:0007669"/>
    <property type="project" value="TreeGrafter"/>
</dbReference>
<evidence type="ECO:0000256" key="3">
    <source>
        <dbReference type="ARBA" id="ARBA00023242"/>
    </source>
</evidence>
<comment type="similarity">
    <text evidence="2">Belongs to the HIR3 family.</text>
</comment>
<feature type="compositionally biased region" description="Gly residues" evidence="4">
    <location>
        <begin position="1788"/>
        <end position="1798"/>
    </location>
</feature>
<dbReference type="GO" id="GO:0006325">
    <property type="term" value="P:chromatin organization"/>
    <property type="evidence" value="ECO:0007669"/>
    <property type="project" value="InterPro"/>
</dbReference>
<feature type="compositionally biased region" description="Polar residues" evidence="4">
    <location>
        <begin position="1913"/>
        <end position="1924"/>
    </location>
</feature>
<evidence type="ECO:0000313" key="6">
    <source>
        <dbReference type="Proteomes" id="UP000774326"/>
    </source>
</evidence>
<evidence type="ECO:0008006" key="7">
    <source>
        <dbReference type="Google" id="ProtNLM"/>
    </source>
</evidence>
<comment type="caution">
    <text evidence="5">The sequence shown here is derived from an EMBL/GenBank/DDBJ whole genome shotgun (WGS) entry which is preliminary data.</text>
</comment>
<proteinExistence type="inferred from homology"/>
<dbReference type="InterPro" id="IPR033053">
    <property type="entry name" value="Hir3/CABIN1"/>
</dbReference>
<evidence type="ECO:0000256" key="1">
    <source>
        <dbReference type="ARBA" id="ARBA00004123"/>
    </source>
</evidence>
<accession>A0A9P8Q6Y9</accession>
<reference evidence="5" key="1">
    <citation type="journal article" date="2021" name="Open Biol.">
        <title>Shared evolutionary footprints suggest mitochondrial oxidative damage underlies multiple complex I losses in fungi.</title>
        <authorList>
            <person name="Schikora-Tamarit M.A."/>
            <person name="Marcet-Houben M."/>
            <person name="Nosek J."/>
            <person name="Gabaldon T."/>
        </authorList>
    </citation>
    <scope>NUCLEOTIDE SEQUENCE</scope>
    <source>
        <strain evidence="5">CBS2887</strain>
    </source>
</reference>
<dbReference type="PANTHER" id="PTHR15502">
    <property type="entry name" value="CALCINEURIN-BINDING PROTEIN CABIN 1-RELATED"/>
    <property type="match status" value="1"/>
</dbReference>
<dbReference type="Proteomes" id="UP000774326">
    <property type="component" value="Unassembled WGS sequence"/>
</dbReference>
<feature type="compositionally biased region" description="Polar residues" evidence="4">
    <location>
        <begin position="1880"/>
        <end position="1901"/>
    </location>
</feature>
<gene>
    <name evidence="5" type="ORF">WICPIJ_003787</name>
</gene>
<dbReference type="OrthoDB" id="77564at2759"/>
<feature type="compositionally biased region" description="Acidic residues" evidence="4">
    <location>
        <begin position="1829"/>
        <end position="1839"/>
    </location>
</feature>
<dbReference type="GO" id="GO:0005634">
    <property type="term" value="C:nucleus"/>
    <property type="evidence" value="ECO:0007669"/>
    <property type="project" value="UniProtKB-SubCell"/>
</dbReference>
<feature type="compositionally biased region" description="Polar residues" evidence="4">
    <location>
        <begin position="1852"/>
        <end position="1869"/>
    </location>
</feature>
<keyword evidence="6" id="KW-1185">Reference proteome</keyword>
<evidence type="ECO:0000256" key="4">
    <source>
        <dbReference type="SAM" id="MobiDB-lite"/>
    </source>
</evidence>
<dbReference type="PANTHER" id="PTHR15502:SF7">
    <property type="entry name" value="CALCINEURIN-BINDING PROTEIN CABIN-1"/>
    <property type="match status" value="1"/>
</dbReference>
<name>A0A9P8Q6Y9_WICPI</name>
<feature type="compositionally biased region" description="Low complexity" evidence="4">
    <location>
        <begin position="1778"/>
        <end position="1787"/>
    </location>
</feature>